<dbReference type="GO" id="GO:0005829">
    <property type="term" value="C:cytosol"/>
    <property type="evidence" value="ECO:0007669"/>
    <property type="project" value="TreeGrafter"/>
</dbReference>
<sequence length="87" mass="9675">SEPTCPIITNTFAKYATSSEEIKKALKRQIDHPVLWEDAMKKLISEGIDLFLEVGPGKVLQGLLRKIDRKVSVLGVQTPQDLEGVRS</sequence>
<dbReference type="SUPFAM" id="SSF52151">
    <property type="entry name" value="FabD/lysophospholipase-like"/>
    <property type="match status" value="1"/>
</dbReference>
<organism evidence="5">
    <name type="scientific">marine sediment metagenome</name>
    <dbReference type="NCBI Taxonomy" id="412755"/>
    <lineage>
        <taxon>unclassified sequences</taxon>
        <taxon>metagenomes</taxon>
        <taxon>ecological metagenomes</taxon>
    </lineage>
</organism>
<accession>A0A0F9E5J6</accession>
<dbReference type="EC" id="2.3.1.39" evidence="1"/>
<comment type="catalytic activity">
    <reaction evidence="4">
        <text>holo-[ACP] + malonyl-CoA = malonyl-[ACP] + CoA</text>
        <dbReference type="Rhea" id="RHEA:41792"/>
        <dbReference type="Rhea" id="RHEA-COMP:9623"/>
        <dbReference type="Rhea" id="RHEA-COMP:9685"/>
        <dbReference type="ChEBI" id="CHEBI:57287"/>
        <dbReference type="ChEBI" id="CHEBI:57384"/>
        <dbReference type="ChEBI" id="CHEBI:64479"/>
        <dbReference type="ChEBI" id="CHEBI:78449"/>
        <dbReference type="EC" id="2.3.1.39"/>
    </reaction>
</comment>
<evidence type="ECO:0000256" key="2">
    <source>
        <dbReference type="ARBA" id="ARBA00022679"/>
    </source>
</evidence>
<dbReference type="EMBL" id="LAZR01026261">
    <property type="protein sequence ID" value="KKL69284.1"/>
    <property type="molecule type" value="Genomic_DNA"/>
</dbReference>
<reference evidence="5" key="1">
    <citation type="journal article" date="2015" name="Nature">
        <title>Complex archaea that bridge the gap between prokaryotes and eukaryotes.</title>
        <authorList>
            <person name="Spang A."/>
            <person name="Saw J.H."/>
            <person name="Jorgensen S.L."/>
            <person name="Zaremba-Niedzwiedzka K."/>
            <person name="Martijn J."/>
            <person name="Lind A.E."/>
            <person name="van Eijk R."/>
            <person name="Schleper C."/>
            <person name="Guy L."/>
            <person name="Ettema T.J."/>
        </authorList>
    </citation>
    <scope>NUCLEOTIDE SEQUENCE</scope>
</reference>
<dbReference type="GO" id="GO:0006633">
    <property type="term" value="P:fatty acid biosynthetic process"/>
    <property type="evidence" value="ECO:0007669"/>
    <property type="project" value="TreeGrafter"/>
</dbReference>
<evidence type="ECO:0000313" key="5">
    <source>
        <dbReference type="EMBL" id="KKL69284.1"/>
    </source>
</evidence>
<keyword evidence="3" id="KW-0012">Acyltransferase</keyword>
<comment type="caution">
    <text evidence="5">The sequence shown here is derived from an EMBL/GenBank/DDBJ whole genome shotgun (WGS) entry which is preliminary data.</text>
</comment>
<gene>
    <name evidence="5" type="ORF">LCGC14_2116460</name>
</gene>
<proteinExistence type="predicted"/>
<dbReference type="InterPro" id="IPR050858">
    <property type="entry name" value="Mal-CoA-ACP_Trans/PKS_FabD"/>
</dbReference>
<keyword evidence="2" id="KW-0808">Transferase</keyword>
<name>A0A0F9E5J6_9ZZZZ</name>
<dbReference type="PANTHER" id="PTHR42681">
    <property type="entry name" value="MALONYL-COA-ACYL CARRIER PROTEIN TRANSACYLASE, MITOCHONDRIAL"/>
    <property type="match status" value="1"/>
</dbReference>
<dbReference type="Gene3D" id="3.40.366.10">
    <property type="entry name" value="Malonyl-Coenzyme A Acyl Carrier Protein, domain 2"/>
    <property type="match status" value="1"/>
</dbReference>
<dbReference type="AlphaFoldDB" id="A0A0F9E5J6"/>
<feature type="non-terminal residue" evidence="5">
    <location>
        <position position="1"/>
    </location>
</feature>
<dbReference type="GO" id="GO:0004314">
    <property type="term" value="F:[acyl-carrier-protein] S-malonyltransferase activity"/>
    <property type="evidence" value="ECO:0007669"/>
    <property type="project" value="UniProtKB-EC"/>
</dbReference>
<dbReference type="InterPro" id="IPR016035">
    <property type="entry name" value="Acyl_Trfase/lysoPLipase"/>
</dbReference>
<dbReference type="InterPro" id="IPR001227">
    <property type="entry name" value="Ac_transferase_dom_sf"/>
</dbReference>
<evidence type="ECO:0000256" key="3">
    <source>
        <dbReference type="ARBA" id="ARBA00023315"/>
    </source>
</evidence>
<evidence type="ECO:0000256" key="1">
    <source>
        <dbReference type="ARBA" id="ARBA00013258"/>
    </source>
</evidence>
<dbReference type="PANTHER" id="PTHR42681:SF1">
    <property type="entry name" value="MALONYL-COA-ACYL CARRIER PROTEIN TRANSACYLASE, MITOCHONDRIAL"/>
    <property type="match status" value="1"/>
</dbReference>
<protein>
    <recommendedName>
        <fullName evidence="1">[acyl-carrier-protein] S-malonyltransferase</fullName>
        <ecNumber evidence="1">2.3.1.39</ecNumber>
    </recommendedName>
</protein>
<evidence type="ECO:0000256" key="4">
    <source>
        <dbReference type="ARBA" id="ARBA00048462"/>
    </source>
</evidence>